<keyword evidence="4" id="KW-1185">Reference proteome</keyword>
<sequence length="118" mass="12953">MSSSGKFRLDPLSTITTLPTHPIEQELTVDSGNAATNIERFSAGGRGSSESRSCRNSEPESFPDMNTQDKKLDKLKKLLYVVIILLALVVLFILAVLLHVMQVLTAIDSLPRYNCTSS</sequence>
<organism evidence="3 4">
    <name type="scientific">Oesophagostomum dentatum</name>
    <name type="common">Nodular worm</name>
    <dbReference type="NCBI Taxonomy" id="61180"/>
    <lineage>
        <taxon>Eukaryota</taxon>
        <taxon>Metazoa</taxon>
        <taxon>Ecdysozoa</taxon>
        <taxon>Nematoda</taxon>
        <taxon>Chromadorea</taxon>
        <taxon>Rhabditida</taxon>
        <taxon>Rhabditina</taxon>
        <taxon>Rhabditomorpha</taxon>
        <taxon>Strongyloidea</taxon>
        <taxon>Strongylidae</taxon>
        <taxon>Oesophagostomum</taxon>
    </lineage>
</organism>
<keyword evidence="2" id="KW-1133">Transmembrane helix</keyword>
<dbReference type="AlphaFoldDB" id="A0A0B1S6Z4"/>
<accession>A0A0B1S6Z4</accession>
<protein>
    <submittedName>
        <fullName evidence="3">Uncharacterized protein</fullName>
    </submittedName>
</protein>
<name>A0A0B1S6Z4_OESDE</name>
<keyword evidence="2" id="KW-0812">Transmembrane</keyword>
<feature type="compositionally biased region" description="Low complexity" evidence="1">
    <location>
        <begin position="40"/>
        <end position="51"/>
    </location>
</feature>
<dbReference type="EMBL" id="KN607537">
    <property type="protein sequence ID" value="KHJ79005.1"/>
    <property type="molecule type" value="Genomic_DNA"/>
</dbReference>
<feature type="region of interest" description="Disordered" evidence="1">
    <location>
        <begin position="40"/>
        <end position="67"/>
    </location>
</feature>
<keyword evidence="2" id="KW-0472">Membrane</keyword>
<evidence type="ECO:0000313" key="3">
    <source>
        <dbReference type="EMBL" id="KHJ79005.1"/>
    </source>
</evidence>
<gene>
    <name evidence="3" type="ORF">OESDEN_21359</name>
</gene>
<reference evidence="3 4" key="1">
    <citation type="submission" date="2014-03" db="EMBL/GenBank/DDBJ databases">
        <title>Draft genome of the hookworm Oesophagostomum dentatum.</title>
        <authorList>
            <person name="Mitreva M."/>
        </authorList>
    </citation>
    <scope>NUCLEOTIDE SEQUENCE [LARGE SCALE GENOMIC DNA]</scope>
    <source>
        <strain evidence="3 4">OD-Hann</strain>
    </source>
</reference>
<proteinExistence type="predicted"/>
<evidence type="ECO:0000256" key="2">
    <source>
        <dbReference type="SAM" id="Phobius"/>
    </source>
</evidence>
<evidence type="ECO:0000256" key="1">
    <source>
        <dbReference type="SAM" id="MobiDB-lite"/>
    </source>
</evidence>
<dbReference type="Proteomes" id="UP000053660">
    <property type="component" value="Unassembled WGS sequence"/>
</dbReference>
<feature type="transmembrane region" description="Helical" evidence="2">
    <location>
        <begin position="78"/>
        <end position="101"/>
    </location>
</feature>
<evidence type="ECO:0000313" key="4">
    <source>
        <dbReference type="Proteomes" id="UP000053660"/>
    </source>
</evidence>